<evidence type="ECO:0000256" key="1">
    <source>
        <dbReference type="ARBA" id="ARBA00022980"/>
    </source>
</evidence>
<dbReference type="InterPro" id="IPR007836">
    <property type="entry name" value="Ribosomal_eS32"/>
</dbReference>
<proteinExistence type="inferred from homology"/>
<dbReference type="Gene3D" id="3.10.20.90">
    <property type="entry name" value="Phosphatidylinositol 3-kinase Catalytic Subunit, Chain A, domain 1"/>
    <property type="match status" value="1"/>
</dbReference>
<dbReference type="GO" id="GO:0005840">
    <property type="term" value="C:ribosome"/>
    <property type="evidence" value="ECO:0007669"/>
    <property type="project" value="UniProtKB-KW"/>
</dbReference>
<keyword evidence="2 4" id="KW-0687">Ribonucleoprotein</keyword>
<dbReference type="GO" id="GO:1990904">
    <property type="term" value="C:ribonucleoprotein complex"/>
    <property type="evidence" value="ECO:0007669"/>
    <property type="project" value="UniProtKB-KW"/>
</dbReference>
<organism evidence="6 7">
    <name type="scientific">Aphanomyces astaci</name>
    <name type="common">Crayfish plague agent</name>
    <dbReference type="NCBI Taxonomy" id="112090"/>
    <lineage>
        <taxon>Eukaryota</taxon>
        <taxon>Sar</taxon>
        <taxon>Stramenopiles</taxon>
        <taxon>Oomycota</taxon>
        <taxon>Saprolegniomycetes</taxon>
        <taxon>Saprolegniales</taxon>
        <taxon>Verrucalvaceae</taxon>
        <taxon>Aphanomyces</taxon>
    </lineage>
</organism>
<dbReference type="SMART" id="SM00213">
    <property type="entry name" value="UBQ"/>
    <property type="match status" value="1"/>
</dbReference>
<feature type="domain" description="Ubiquitin-like" evidence="5">
    <location>
        <begin position="106"/>
        <end position="179"/>
    </location>
</feature>
<evidence type="ECO:0000256" key="4">
    <source>
        <dbReference type="RuleBase" id="RU368055"/>
    </source>
</evidence>
<reference evidence="6 7" key="1">
    <citation type="submission" date="2018-08" db="EMBL/GenBank/DDBJ databases">
        <title>Aphanomyces genome sequencing and annotation.</title>
        <authorList>
            <person name="Minardi D."/>
            <person name="Oidtmann B."/>
            <person name="Van Der Giezen M."/>
            <person name="Studholme D.J."/>
        </authorList>
    </citation>
    <scope>NUCLEOTIDE SEQUENCE [LARGE SCALE GENOMIC DNA]</scope>
    <source>
        <strain evidence="6 7">Kv</strain>
    </source>
</reference>
<accession>A0A396ZVL4</accession>
<dbReference type="EMBL" id="QUSZ01009069">
    <property type="protein sequence ID" value="RHX99579.1"/>
    <property type="molecule type" value="Genomic_DNA"/>
</dbReference>
<dbReference type="Pfam" id="PF05162">
    <property type="entry name" value="Ribosomal_L41"/>
    <property type="match status" value="1"/>
</dbReference>
<protein>
    <recommendedName>
        <fullName evidence="4">60S ribosomal protein L41</fullName>
    </recommendedName>
</protein>
<keyword evidence="1 4" id="KW-0689">Ribosomal protein</keyword>
<dbReference type="GO" id="GO:0006412">
    <property type="term" value="P:translation"/>
    <property type="evidence" value="ECO:0007669"/>
    <property type="project" value="InterPro"/>
</dbReference>
<dbReference type="InterPro" id="IPR029071">
    <property type="entry name" value="Ubiquitin-like_domsf"/>
</dbReference>
<comment type="similarity">
    <text evidence="3 4">Belongs to the eukaryotic ribosomal protein eS32 family.</text>
</comment>
<dbReference type="GO" id="GO:0003735">
    <property type="term" value="F:structural constituent of ribosome"/>
    <property type="evidence" value="ECO:0007669"/>
    <property type="project" value="UniProtKB-UniRule"/>
</dbReference>
<evidence type="ECO:0000313" key="6">
    <source>
        <dbReference type="EMBL" id="RHX99579.1"/>
    </source>
</evidence>
<gene>
    <name evidence="6" type="ORF">DYB36_013714</name>
</gene>
<dbReference type="SUPFAM" id="SSF54236">
    <property type="entry name" value="Ubiquitin-like"/>
    <property type="match status" value="1"/>
</dbReference>
<dbReference type="VEuPathDB" id="FungiDB:H257_14602"/>
<dbReference type="InterPro" id="IPR000626">
    <property type="entry name" value="Ubiquitin-like_dom"/>
</dbReference>
<dbReference type="PROSITE" id="PS50053">
    <property type="entry name" value="UBIQUITIN_2"/>
    <property type="match status" value="1"/>
</dbReference>
<name>A0A396ZVL4_APHAT</name>
<dbReference type="Proteomes" id="UP000265427">
    <property type="component" value="Unassembled WGS sequence"/>
</dbReference>
<evidence type="ECO:0000256" key="2">
    <source>
        <dbReference type="ARBA" id="ARBA00023274"/>
    </source>
</evidence>
<evidence type="ECO:0000256" key="3">
    <source>
        <dbReference type="ARBA" id="ARBA00043969"/>
    </source>
</evidence>
<comment type="caution">
    <text evidence="6">The sequence shown here is derived from an EMBL/GenBank/DDBJ whole genome shotgun (WGS) entry which is preliminary data.</text>
</comment>
<evidence type="ECO:0000313" key="7">
    <source>
        <dbReference type="Proteomes" id="UP000265427"/>
    </source>
</evidence>
<dbReference type="AlphaFoldDB" id="A0A396ZVL4"/>
<sequence>MDRDHQKLTRETAWQYIRRHCEYVNSVLREELAAGGTLVDDLQALKLFPMFGDTNTMGGQVKKFAPLEYEDNMADVLETEEEVLLYQMYKRLQRTTAFDIIQKGNMQIFIDALGGRTLNLTVANDASVASIAAQVEDLEFIQNFRLTAAGVTLNGAQSLSDYNVCDADTLKVTFDLVGGMRAKWRKKRMRRLRRKRRKMRQRAR</sequence>
<comment type="subunit">
    <text evidence="4">Component of the large ribosomal subunit.</text>
</comment>
<evidence type="ECO:0000259" key="5">
    <source>
        <dbReference type="PROSITE" id="PS50053"/>
    </source>
</evidence>